<accession>A0A9X6TS64</accession>
<dbReference type="SUPFAM" id="SSF50370">
    <property type="entry name" value="Ricin B-like lectins"/>
    <property type="match status" value="1"/>
</dbReference>
<dbReference type="CDD" id="cd04085">
    <property type="entry name" value="delta_endotoxin_C"/>
    <property type="match status" value="1"/>
</dbReference>
<evidence type="ECO:0000313" key="7">
    <source>
        <dbReference type="EMBL" id="PEA91147.1"/>
    </source>
</evidence>
<evidence type="ECO:0000256" key="1">
    <source>
        <dbReference type="ARBA" id="ARBA00007819"/>
    </source>
</evidence>
<gene>
    <name evidence="7" type="ORF">CON71_04795</name>
</gene>
<dbReference type="InterPro" id="IPR038979">
    <property type="entry name" value="Pest_crys"/>
</dbReference>
<name>A0A9X6TS64_BACTU</name>
<dbReference type="GO" id="GO:0001907">
    <property type="term" value="P:symbiont-mediated killing of host cell"/>
    <property type="evidence" value="ECO:0007669"/>
    <property type="project" value="InterPro"/>
</dbReference>
<evidence type="ECO:0000256" key="4">
    <source>
        <dbReference type="ARBA" id="ARBA00023026"/>
    </source>
</evidence>
<dbReference type="SUPFAM" id="SSF49785">
    <property type="entry name" value="Galactose-binding domain-like"/>
    <property type="match status" value="1"/>
</dbReference>
<dbReference type="GO" id="GO:0030435">
    <property type="term" value="P:sporulation resulting in formation of a cellular spore"/>
    <property type="evidence" value="ECO:0007669"/>
    <property type="project" value="UniProtKB-KW"/>
</dbReference>
<dbReference type="EMBL" id="NVNL01000006">
    <property type="protein sequence ID" value="PEA91147.1"/>
    <property type="molecule type" value="Genomic_DNA"/>
</dbReference>
<comment type="similarity">
    <text evidence="1">Belongs to the delta endotoxin family.</text>
</comment>
<dbReference type="Pfam" id="PF14200">
    <property type="entry name" value="RicinB_lectin_2"/>
    <property type="match status" value="1"/>
</dbReference>
<reference evidence="7 8" key="1">
    <citation type="submission" date="2017-09" db="EMBL/GenBank/DDBJ databases">
        <title>Large-scale bioinformatics analysis of Bacillus genomes uncovers conserved roles of natural products in bacterial physiology.</title>
        <authorList>
            <consortium name="Agbiome Team Llc"/>
            <person name="Bleich R.M."/>
            <person name="Grubbs K.J."/>
            <person name="Santa Maria K.C."/>
            <person name="Allen S.E."/>
            <person name="Farag S."/>
            <person name="Shank E.A."/>
            <person name="Bowers A."/>
        </authorList>
    </citation>
    <scope>NUCLEOTIDE SEQUENCE [LARGE SCALE GENOMIC DNA]</scope>
    <source>
        <strain evidence="7 8">AFS089089</strain>
    </source>
</reference>
<dbReference type="SUPFAM" id="SSF51096">
    <property type="entry name" value="delta-Endotoxin (insectocide), middle domain"/>
    <property type="match status" value="1"/>
</dbReference>
<dbReference type="Gene3D" id="2.60.120.260">
    <property type="entry name" value="Galactose-binding domain-like"/>
    <property type="match status" value="1"/>
</dbReference>
<dbReference type="GO" id="GO:0005102">
    <property type="term" value="F:signaling receptor binding"/>
    <property type="evidence" value="ECO:0007669"/>
    <property type="project" value="InterPro"/>
</dbReference>
<evidence type="ECO:0000313" key="8">
    <source>
        <dbReference type="Proteomes" id="UP000220702"/>
    </source>
</evidence>
<evidence type="ECO:0000259" key="6">
    <source>
        <dbReference type="SMART" id="SM00458"/>
    </source>
</evidence>
<keyword evidence="2" id="KW-0800">Toxin</keyword>
<evidence type="ECO:0000256" key="5">
    <source>
        <dbReference type="ARBA" id="ARBA00029653"/>
    </source>
</evidence>
<dbReference type="Gene3D" id="2.100.10.10">
    <property type="entry name" value="Pesticidal crystal protein, central domain"/>
    <property type="match status" value="1"/>
</dbReference>
<comment type="caution">
    <text evidence="7">The sequence shown here is derived from an EMBL/GenBank/DDBJ whole genome shotgun (WGS) entry which is preliminary data.</text>
</comment>
<dbReference type="Proteomes" id="UP000220702">
    <property type="component" value="Unassembled WGS sequence"/>
</dbReference>
<dbReference type="Gene3D" id="1.20.190.10">
    <property type="entry name" value="Pesticidal crystal protein, N-terminal domain"/>
    <property type="match status" value="1"/>
</dbReference>
<dbReference type="Gene3D" id="2.80.10.50">
    <property type="match status" value="1"/>
</dbReference>
<dbReference type="SMART" id="SM00458">
    <property type="entry name" value="RICIN"/>
    <property type="match status" value="1"/>
</dbReference>
<dbReference type="PANTHER" id="PTHR37003">
    <property type="entry name" value="ENDOTOXIN_N DOMAIN-CONTAINING PROTEIN-RELATED"/>
    <property type="match status" value="1"/>
</dbReference>
<keyword evidence="4" id="KW-0843">Virulence</keyword>
<dbReference type="InterPro" id="IPR036399">
    <property type="entry name" value="Pest_cryst_cen_dom_sf"/>
</dbReference>
<dbReference type="PROSITE" id="PS50231">
    <property type="entry name" value="RICIN_B_LECTIN"/>
    <property type="match status" value="1"/>
</dbReference>
<organism evidence="7 8">
    <name type="scientific">Bacillus thuringiensis</name>
    <dbReference type="NCBI Taxonomy" id="1428"/>
    <lineage>
        <taxon>Bacteria</taxon>
        <taxon>Bacillati</taxon>
        <taxon>Bacillota</taxon>
        <taxon>Bacilli</taxon>
        <taxon>Bacillales</taxon>
        <taxon>Bacillaceae</taxon>
        <taxon>Bacillus</taxon>
        <taxon>Bacillus cereus group</taxon>
    </lineage>
</organism>
<dbReference type="CDD" id="cd23445">
    <property type="entry name" value="beta-trefoil_Ricin_HA17-like"/>
    <property type="match status" value="1"/>
</dbReference>
<dbReference type="PANTHER" id="PTHR37003:SF2">
    <property type="entry name" value="PESTICIDAL CRYSTAL PROTEIN N-TERMINAL DOMAIN-CONTAINING PROTEIN"/>
    <property type="match status" value="1"/>
</dbReference>
<dbReference type="InterPro" id="IPR001178">
    <property type="entry name" value="Pest_cryst_dom_II"/>
</dbReference>
<evidence type="ECO:0000256" key="2">
    <source>
        <dbReference type="ARBA" id="ARBA00022656"/>
    </source>
</evidence>
<evidence type="ECO:0000256" key="3">
    <source>
        <dbReference type="ARBA" id="ARBA00022969"/>
    </source>
</evidence>
<proteinExistence type="inferred from homology"/>
<dbReference type="InterPro" id="IPR005639">
    <property type="entry name" value="Pest_crys_dom_I"/>
</dbReference>
<protein>
    <recommendedName>
        <fullName evidence="5">Crystaline entomocidal protoxin</fullName>
    </recommendedName>
</protein>
<dbReference type="InterPro" id="IPR008979">
    <property type="entry name" value="Galactose-bd-like_sf"/>
</dbReference>
<dbReference type="InterPro" id="IPR035992">
    <property type="entry name" value="Ricin_B-like_lectins"/>
</dbReference>
<keyword evidence="3" id="KW-0749">Sporulation</keyword>
<dbReference type="Pfam" id="PF03944">
    <property type="entry name" value="Endotoxin_C"/>
    <property type="match status" value="1"/>
</dbReference>
<dbReference type="SUPFAM" id="SSF56849">
    <property type="entry name" value="delta-Endotoxin (insectocide), N-terminal domain"/>
    <property type="match status" value="1"/>
</dbReference>
<dbReference type="InterPro" id="IPR036716">
    <property type="entry name" value="Pest_crys_N_sf"/>
</dbReference>
<dbReference type="Pfam" id="PF03945">
    <property type="entry name" value="Endotoxin_N"/>
    <property type="match status" value="1"/>
</dbReference>
<sequence>MFSIFGIQMLSYIKIGGENMHQTNTSKDKNRMASFEKTNMSNEGPIYPLANSSNTGLQGMNYNDSVNMHATKNEDCLLSSRVSVDPKTAVATGIKISTFIMSALGIPLASQIGQLWNFVLDQLWPNGDNQWEEFMKHVEELINQKITEYARDKALAELEGLGNVLELYQEAIEDWKKDPTNVASQERVRTRFRNADAFFENGMPSFRIKNYEVPLLSVYASAANLHLLLLRDASIYGKDWGLNETNVKDNYNRQLKRTESYSNHCVTWYQKGLQRLKGSDADSWLKFNAFRRDMTFTVLDIVVLFPCYDIQKYPMGVKTEITREIYTDPIGNLPRRPGFQVLDWVNHAPSFEEIEKETTGDPSMVTWINYLEISRNKLGGWNSSNDYWEGHSVHYKYSNDGIVIDSKAYAHGDFSGKFPTEAIHLENCDVYASSSLPVAASNPYGDKASFGVTKVYFDMLNLNDNTLQRGSWDHPKNWGGSWVDLKFLNETPNIKEIQKYSHKLTYVSSFSVDYGSVLCYRWRHSSVDRNNTLDPQKITQISAVKGHTPINCEVVRGNGLTDGDWLQLKGGGSFTLNVSSVIPKTYRIRLRYACGPKDVNLTVSCPDNGIDKTITIPSTSTASLANNLMYKDFKYIDLPIEFITSAAPKRCRINLRLEGVQNTSFFMDKFEFIPENETETRPWKIVTALNNSSVLAFAKNSLYKEAILSNDTGEESQKWRFIYDEEKKAYQIEDVKSPRLILAWIIDGPESRKVWATRSQNIDEHYWILEEQEDSYFIIKNKKNPSLVLDVDGAQTNQGTKIKVNERHPLYSSRTNAQKFKLERV</sequence>
<dbReference type="InterPro" id="IPR005638">
    <property type="entry name" value="Pest_crys_dom-III"/>
</dbReference>
<dbReference type="AlphaFoldDB" id="A0A9X6TS64"/>
<dbReference type="Pfam" id="PF00555">
    <property type="entry name" value="Endotoxin_M"/>
    <property type="match status" value="1"/>
</dbReference>
<dbReference type="InterPro" id="IPR000772">
    <property type="entry name" value="Ricin_B_lectin"/>
</dbReference>
<feature type="domain" description="Ricin B lectin" evidence="6">
    <location>
        <begin position="682"/>
        <end position="823"/>
    </location>
</feature>
<dbReference type="GO" id="GO:0090729">
    <property type="term" value="F:toxin activity"/>
    <property type="evidence" value="ECO:0007669"/>
    <property type="project" value="UniProtKB-KW"/>
</dbReference>